<sequence length="95" mass="9592">MTGPDAPHALRPPAGAGTAAQRRVTGGGRGEGPPDTLAEWSFATHKPCPIDGCPGPAQVPMRSAAHPSVLDRGGPHHDTVLCQRCGAGPCVPAEV</sequence>
<organism evidence="2 3">
    <name type="scientific">Streptomyces filipinensis</name>
    <dbReference type="NCBI Taxonomy" id="66887"/>
    <lineage>
        <taxon>Bacteria</taxon>
        <taxon>Bacillati</taxon>
        <taxon>Actinomycetota</taxon>
        <taxon>Actinomycetes</taxon>
        <taxon>Kitasatosporales</taxon>
        <taxon>Streptomycetaceae</taxon>
        <taxon>Streptomyces</taxon>
    </lineage>
</organism>
<feature type="region of interest" description="Disordered" evidence="1">
    <location>
        <begin position="49"/>
        <end position="72"/>
    </location>
</feature>
<reference evidence="2" key="1">
    <citation type="journal article" date="2014" name="Int. J. Syst. Evol. Microbiol.">
        <title>Complete genome sequence of Corynebacterium casei LMG S-19264T (=DSM 44701T), isolated from a smear-ripened cheese.</title>
        <authorList>
            <consortium name="US DOE Joint Genome Institute (JGI-PGF)"/>
            <person name="Walter F."/>
            <person name="Albersmeier A."/>
            <person name="Kalinowski J."/>
            <person name="Ruckert C."/>
        </authorList>
    </citation>
    <scope>NUCLEOTIDE SEQUENCE</scope>
    <source>
        <strain evidence="2">JCM 4369</strain>
    </source>
</reference>
<reference evidence="2" key="2">
    <citation type="submission" date="2020-09" db="EMBL/GenBank/DDBJ databases">
        <authorList>
            <person name="Sun Q."/>
            <person name="Ohkuma M."/>
        </authorList>
    </citation>
    <scope>NUCLEOTIDE SEQUENCE</scope>
    <source>
        <strain evidence="2">JCM 4369</strain>
    </source>
</reference>
<dbReference type="Proteomes" id="UP000618795">
    <property type="component" value="Unassembled WGS sequence"/>
</dbReference>
<accession>A0A918MEJ4</accession>
<evidence type="ECO:0000313" key="2">
    <source>
        <dbReference type="EMBL" id="GGV13724.1"/>
    </source>
</evidence>
<keyword evidence="3" id="KW-1185">Reference proteome</keyword>
<dbReference type="EMBL" id="BMTD01000016">
    <property type="protein sequence ID" value="GGV13724.1"/>
    <property type="molecule type" value="Genomic_DNA"/>
</dbReference>
<gene>
    <name evidence="2" type="ORF">GCM10010260_60840</name>
</gene>
<comment type="caution">
    <text evidence="2">The sequence shown here is derived from an EMBL/GenBank/DDBJ whole genome shotgun (WGS) entry which is preliminary data.</text>
</comment>
<evidence type="ECO:0000256" key="1">
    <source>
        <dbReference type="SAM" id="MobiDB-lite"/>
    </source>
</evidence>
<feature type="region of interest" description="Disordered" evidence="1">
    <location>
        <begin position="1"/>
        <end position="36"/>
    </location>
</feature>
<name>A0A918MEJ4_9ACTN</name>
<protein>
    <submittedName>
        <fullName evidence="2">Uncharacterized protein</fullName>
    </submittedName>
</protein>
<dbReference type="AlphaFoldDB" id="A0A918MEJ4"/>
<evidence type="ECO:0000313" key="3">
    <source>
        <dbReference type="Proteomes" id="UP000618795"/>
    </source>
</evidence>
<proteinExistence type="predicted"/>